<evidence type="ECO:0000313" key="1">
    <source>
        <dbReference type="EMBL" id="ULG00181.1"/>
    </source>
</evidence>
<dbReference type="Proteomes" id="UP001055334">
    <property type="component" value="Segment"/>
</dbReference>
<evidence type="ECO:0000313" key="2">
    <source>
        <dbReference type="Proteomes" id="UP001055334"/>
    </source>
</evidence>
<dbReference type="GeneID" id="80397652"/>
<organism evidence="1 2">
    <name type="scientific">Pseudomonas phage PP9W2</name>
    <dbReference type="NCBI Taxonomy" id="2914450"/>
    <lineage>
        <taxon>Viruses</taxon>
        <taxon>Duplodnaviria</taxon>
        <taxon>Heunggongvirae</taxon>
        <taxon>Uroviricota</taxon>
        <taxon>Caudoviricetes</taxon>
        <taxon>Haihevirus</taxon>
        <taxon>Haihevirus PP9W2</taxon>
    </lineage>
</organism>
<reference evidence="1" key="1">
    <citation type="submission" date="2022-01" db="EMBL/GenBank/DDBJ databases">
        <authorList>
            <person name="Long X."/>
        </authorList>
    </citation>
    <scope>NUCLEOTIDE SEQUENCE</scope>
</reference>
<dbReference type="KEGG" id="vg:80397652"/>
<name>A0A9E7CD05_9CAUD</name>
<protein>
    <submittedName>
        <fullName evidence="1">Recombination protein</fullName>
    </submittedName>
</protein>
<proteinExistence type="predicted"/>
<accession>A0A9E7CD05</accession>
<dbReference type="Gene3D" id="1.10.3790.10">
    <property type="entry name" value="NinB"/>
    <property type="match status" value="1"/>
</dbReference>
<keyword evidence="2" id="KW-1185">Reference proteome</keyword>
<dbReference type="InterPro" id="IPR036619">
    <property type="entry name" value="NinB_sf"/>
</dbReference>
<dbReference type="EMBL" id="OM141125">
    <property type="protein sequence ID" value="ULG00181.1"/>
    <property type="molecule type" value="Genomic_DNA"/>
</dbReference>
<sequence length="138" mass="15921">MADRTFRIQGAAGIRPAFVAAWNLIQGLMRDAQGGYELVLRPLKSKRSIEQNKRYWSLLRELASVAWVDNRQFDDQVWHEQFKRWFIGCEDVKLPDGSTELRGISTTKLSVDEFGIYMTKIEAWAAEQGWPLMIQEAA</sequence>
<dbReference type="SUPFAM" id="SSF103370">
    <property type="entry name" value="NinB"/>
    <property type="match status" value="1"/>
</dbReference>
<dbReference type="RefSeq" id="YP_010773376.1">
    <property type="nucleotide sequence ID" value="NC_074662.1"/>
</dbReference>